<dbReference type="InterPro" id="IPR035897">
    <property type="entry name" value="Toll_tir_struct_dom_sf"/>
</dbReference>
<feature type="domain" description="TIR" evidence="1">
    <location>
        <begin position="8"/>
        <end position="142"/>
    </location>
</feature>
<dbReference type="InterPro" id="IPR000157">
    <property type="entry name" value="TIR_dom"/>
</dbReference>
<evidence type="ECO:0000259" key="1">
    <source>
        <dbReference type="PROSITE" id="PS50104"/>
    </source>
</evidence>
<dbReference type="CDD" id="cd17039">
    <property type="entry name" value="Ubl_ubiquitin_like"/>
    <property type="match status" value="1"/>
</dbReference>
<dbReference type="Proteomes" id="UP001596512">
    <property type="component" value="Unassembled WGS sequence"/>
</dbReference>
<dbReference type="SUPFAM" id="SSF52200">
    <property type="entry name" value="Toll/Interleukin receptor TIR domain"/>
    <property type="match status" value="1"/>
</dbReference>
<protein>
    <submittedName>
        <fullName evidence="2">TIR domain-containing protein</fullName>
    </submittedName>
</protein>
<organism evidence="2 3">
    <name type="scientific">Actinokineospora soli</name>
    <dbReference type="NCBI Taxonomy" id="1048753"/>
    <lineage>
        <taxon>Bacteria</taxon>
        <taxon>Bacillati</taxon>
        <taxon>Actinomycetota</taxon>
        <taxon>Actinomycetes</taxon>
        <taxon>Pseudonocardiales</taxon>
        <taxon>Pseudonocardiaceae</taxon>
        <taxon>Actinokineospora</taxon>
    </lineage>
</organism>
<name>A0ABW2TWK7_9PSEU</name>
<evidence type="ECO:0000313" key="2">
    <source>
        <dbReference type="EMBL" id="MFC7617357.1"/>
    </source>
</evidence>
<dbReference type="Pfam" id="PF13676">
    <property type="entry name" value="TIR_2"/>
    <property type="match status" value="1"/>
</dbReference>
<evidence type="ECO:0000313" key="3">
    <source>
        <dbReference type="Proteomes" id="UP001596512"/>
    </source>
</evidence>
<gene>
    <name evidence="2" type="ORF">ACFQV2_31985</name>
</gene>
<proteinExistence type="predicted"/>
<reference evidence="3" key="1">
    <citation type="journal article" date="2019" name="Int. J. Syst. Evol. Microbiol.">
        <title>The Global Catalogue of Microorganisms (GCM) 10K type strain sequencing project: providing services to taxonomists for standard genome sequencing and annotation.</title>
        <authorList>
            <consortium name="The Broad Institute Genomics Platform"/>
            <consortium name="The Broad Institute Genome Sequencing Center for Infectious Disease"/>
            <person name="Wu L."/>
            <person name="Ma J."/>
        </authorList>
    </citation>
    <scope>NUCLEOTIDE SEQUENCE [LARGE SCALE GENOMIC DNA]</scope>
    <source>
        <strain evidence="3">JCM 17695</strain>
    </source>
</reference>
<keyword evidence="3" id="KW-1185">Reference proteome</keyword>
<dbReference type="EMBL" id="JBHTEY010000004">
    <property type="protein sequence ID" value="MFC7617357.1"/>
    <property type="molecule type" value="Genomic_DNA"/>
</dbReference>
<sequence>MPQFADARPPAVFVSFAGPDRPFAVRLRDDLRGEGVRAFVDECELVPGANVVLTLSRELDRSDYYVLLWSAAAVDRPYVDAEWTAAFAKEIAEQRAFLFVLRLDATPLPALLAARKYLDAAEDWDGAVAKLAATWRRDLDQRVPVVPQPRPTPPGITLYIRNRALGVAHTVTTPPDTTGQDLHDLVRRALALPTEESRFGGRVGLRFGYRLLADDEPVPDKPLSDVEIGDGDTLDLEITVEPFSPDGPRPSWDLRSERAPNDKLLIAMARAAFRHLAP</sequence>
<comment type="caution">
    <text evidence="2">The sequence shown here is derived from an EMBL/GenBank/DDBJ whole genome shotgun (WGS) entry which is preliminary data.</text>
</comment>
<dbReference type="PROSITE" id="PS50104">
    <property type="entry name" value="TIR"/>
    <property type="match status" value="1"/>
</dbReference>
<dbReference type="Gene3D" id="3.40.50.10140">
    <property type="entry name" value="Toll/interleukin-1 receptor homology (TIR) domain"/>
    <property type="match status" value="1"/>
</dbReference>
<accession>A0ABW2TWK7</accession>